<protein>
    <submittedName>
        <fullName evidence="2">Uncharacterized protein</fullName>
    </submittedName>
</protein>
<reference evidence="2 3" key="1">
    <citation type="submission" date="2017-03" db="EMBL/GenBank/DDBJ databases">
        <authorList>
            <person name="Afonso C.L."/>
            <person name="Miller P.J."/>
            <person name="Scott M.A."/>
            <person name="Spackman E."/>
            <person name="Goraichik I."/>
            <person name="Dimitrov K.M."/>
            <person name="Suarez D.L."/>
            <person name="Swayne D.E."/>
        </authorList>
    </citation>
    <scope>NUCLEOTIDE SEQUENCE [LARGE SCALE GENOMIC DNA]</scope>
    <source>
        <strain evidence="2 3">CECT 7450</strain>
    </source>
</reference>
<keyword evidence="3" id="KW-1185">Reference proteome</keyword>
<evidence type="ECO:0000313" key="3">
    <source>
        <dbReference type="Proteomes" id="UP000193061"/>
    </source>
</evidence>
<name>A0A1X6ZJI2_9RHOB</name>
<sequence>MIHQRAISILLLVASYSILACGVRWPRLSSPTKNGFQALHFPIWRSHLRRDAFDLGHMRKIEVGGNGATIETEDPEGRERFQLGNEDV</sequence>
<evidence type="ECO:0000313" key="2">
    <source>
        <dbReference type="EMBL" id="SLN52815.1"/>
    </source>
</evidence>
<proteinExistence type="predicted"/>
<accession>A0A1X6ZJI2</accession>
<dbReference type="Proteomes" id="UP000193061">
    <property type="component" value="Unassembled WGS sequence"/>
</dbReference>
<gene>
    <name evidence="2" type="ORF">ROA7450_02677</name>
</gene>
<dbReference type="AlphaFoldDB" id="A0A1X6ZJI2"/>
<dbReference type="EMBL" id="FWFX01000008">
    <property type="protein sequence ID" value="SLN52815.1"/>
    <property type="molecule type" value="Genomic_DNA"/>
</dbReference>
<organism evidence="2 3">
    <name type="scientific">Roseovarius albus</name>
    <dbReference type="NCBI Taxonomy" id="1247867"/>
    <lineage>
        <taxon>Bacteria</taxon>
        <taxon>Pseudomonadati</taxon>
        <taxon>Pseudomonadota</taxon>
        <taxon>Alphaproteobacteria</taxon>
        <taxon>Rhodobacterales</taxon>
        <taxon>Roseobacteraceae</taxon>
        <taxon>Roseovarius</taxon>
    </lineage>
</organism>
<dbReference type="PROSITE" id="PS51257">
    <property type="entry name" value="PROKAR_LIPOPROTEIN"/>
    <property type="match status" value="1"/>
</dbReference>
<evidence type="ECO:0000256" key="1">
    <source>
        <dbReference type="SAM" id="MobiDB-lite"/>
    </source>
</evidence>
<feature type="region of interest" description="Disordered" evidence="1">
    <location>
        <begin position="67"/>
        <end position="88"/>
    </location>
</feature>